<dbReference type="OrthoDB" id="7652971at2"/>
<accession>A0A2V1P486</accession>
<sequence>MSKIDRTLHAHPLASTRKGGNQSYNGRPKRVMTVQQALEWAFRTECAQLELPEPPDPERGDGFGFGLEYVLMQRAALGCKIDGGRYKLGDYTHEDAEVIAATVAGMPDDLGGKRIAIRVAELARAGLTPDWMPGAVPRCVPVDMKRNRHGDRAVTEVVGTERVLSRGKWRTVEVRACPVTYSPHPEQIEAARRAYGDWWQALEWIQEGLQVGNMLRDVQIAAALPAQRPWKPKQTRLRSANASSK</sequence>
<dbReference type="Proteomes" id="UP000245293">
    <property type="component" value="Unassembled WGS sequence"/>
</dbReference>
<name>A0A2V1P486_9RHOB</name>
<keyword evidence="3" id="KW-1185">Reference proteome</keyword>
<gene>
    <name evidence="2" type="ORF">DFK10_11425</name>
</gene>
<organism evidence="2 3">
    <name type="scientific">Salibaculum griseiflavum</name>
    <dbReference type="NCBI Taxonomy" id="1914409"/>
    <lineage>
        <taxon>Bacteria</taxon>
        <taxon>Pseudomonadati</taxon>
        <taxon>Pseudomonadota</taxon>
        <taxon>Alphaproteobacteria</taxon>
        <taxon>Rhodobacterales</taxon>
        <taxon>Roseobacteraceae</taxon>
        <taxon>Salibaculum</taxon>
    </lineage>
</organism>
<comment type="caution">
    <text evidence="2">The sequence shown here is derived from an EMBL/GenBank/DDBJ whole genome shotgun (WGS) entry which is preliminary data.</text>
</comment>
<evidence type="ECO:0000313" key="2">
    <source>
        <dbReference type="EMBL" id="PWG16568.1"/>
    </source>
</evidence>
<proteinExistence type="predicted"/>
<dbReference type="RefSeq" id="WP_109389166.1">
    <property type="nucleotide sequence ID" value="NZ_QETF01000012.1"/>
</dbReference>
<dbReference type="AlphaFoldDB" id="A0A2V1P486"/>
<protein>
    <submittedName>
        <fullName evidence="2">Uncharacterized protein</fullName>
    </submittedName>
</protein>
<evidence type="ECO:0000313" key="3">
    <source>
        <dbReference type="Proteomes" id="UP000245293"/>
    </source>
</evidence>
<feature type="region of interest" description="Disordered" evidence="1">
    <location>
        <begin position="1"/>
        <end position="27"/>
    </location>
</feature>
<dbReference type="EMBL" id="QETF01000012">
    <property type="protein sequence ID" value="PWG16568.1"/>
    <property type="molecule type" value="Genomic_DNA"/>
</dbReference>
<evidence type="ECO:0000256" key="1">
    <source>
        <dbReference type="SAM" id="MobiDB-lite"/>
    </source>
</evidence>
<reference evidence="3" key="1">
    <citation type="submission" date="2018-05" db="EMBL/GenBank/DDBJ databases">
        <authorList>
            <person name="Du Z."/>
            <person name="Wang X."/>
        </authorList>
    </citation>
    <scope>NUCLEOTIDE SEQUENCE [LARGE SCALE GENOMIC DNA]</scope>
    <source>
        <strain evidence="3">WDS4C29</strain>
    </source>
</reference>